<dbReference type="OrthoDB" id="8678477at2"/>
<name>A0A261SB49_9BORD</name>
<evidence type="ECO:0008006" key="5">
    <source>
        <dbReference type="Google" id="ProtNLM"/>
    </source>
</evidence>
<feature type="chain" id="PRO_5013147907" description="LacI family transcriptional regulator" evidence="2">
    <location>
        <begin position="27"/>
        <end position="324"/>
    </location>
</feature>
<proteinExistence type="inferred from homology"/>
<keyword evidence="2" id="KW-0732">Signal</keyword>
<dbReference type="CDD" id="cd13578">
    <property type="entry name" value="PBP2_Bug27"/>
    <property type="match status" value="1"/>
</dbReference>
<dbReference type="Gene3D" id="3.40.190.10">
    <property type="entry name" value="Periplasmic binding protein-like II"/>
    <property type="match status" value="1"/>
</dbReference>
<comment type="caution">
    <text evidence="3">The sequence shown here is derived from an EMBL/GenBank/DDBJ whole genome shotgun (WGS) entry which is preliminary data.</text>
</comment>
<keyword evidence="4" id="KW-1185">Reference proteome</keyword>
<dbReference type="PANTHER" id="PTHR42928">
    <property type="entry name" value="TRICARBOXYLATE-BINDING PROTEIN"/>
    <property type="match status" value="1"/>
</dbReference>
<evidence type="ECO:0000313" key="3">
    <source>
        <dbReference type="EMBL" id="OZI34638.1"/>
    </source>
</evidence>
<dbReference type="InterPro" id="IPR042100">
    <property type="entry name" value="Bug_dom1"/>
</dbReference>
<evidence type="ECO:0000313" key="4">
    <source>
        <dbReference type="Proteomes" id="UP000216020"/>
    </source>
</evidence>
<dbReference type="InterPro" id="IPR005064">
    <property type="entry name" value="BUG"/>
</dbReference>
<dbReference type="RefSeq" id="WP_094853628.1">
    <property type="nucleotide sequence ID" value="NZ_NEVM01000002.1"/>
</dbReference>
<reference evidence="4" key="1">
    <citation type="submission" date="2017-05" db="EMBL/GenBank/DDBJ databases">
        <title>Complete and WGS of Bordetella genogroups.</title>
        <authorList>
            <person name="Spilker T."/>
            <person name="Lipuma J."/>
        </authorList>
    </citation>
    <scope>NUCLEOTIDE SEQUENCE [LARGE SCALE GENOMIC DNA]</scope>
    <source>
        <strain evidence="4">AU16122</strain>
    </source>
</reference>
<dbReference type="SUPFAM" id="SSF53850">
    <property type="entry name" value="Periplasmic binding protein-like II"/>
    <property type="match status" value="1"/>
</dbReference>
<comment type="similarity">
    <text evidence="1">Belongs to the UPF0065 (bug) family.</text>
</comment>
<gene>
    <name evidence="3" type="ORF">CAL29_14190</name>
</gene>
<evidence type="ECO:0000256" key="1">
    <source>
        <dbReference type="ARBA" id="ARBA00006987"/>
    </source>
</evidence>
<dbReference type="Pfam" id="PF03401">
    <property type="entry name" value="TctC"/>
    <property type="match status" value="1"/>
</dbReference>
<evidence type="ECO:0000256" key="2">
    <source>
        <dbReference type="SAM" id="SignalP"/>
    </source>
</evidence>
<feature type="signal peptide" evidence="2">
    <location>
        <begin position="1"/>
        <end position="26"/>
    </location>
</feature>
<dbReference type="Gene3D" id="3.40.190.150">
    <property type="entry name" value="Bordetella uptake gene, domain 1"/>
    <property type="match status" value="1"/>
</dbReference>
<dbReference type="AlphaFoldDB" id="A0A261SB49"/>
<organism evidence="3 4">
    <name type="scientific">Bordetella genomosp. 10</name>
    <dbReference type="NCBI Taxonomy" id="1416804"/>
    <lineage>
        <taxon>Bacteria</taxon>
        <taxon>Pseudomonadati</taxon>
        <taxon>Pseudomonadota</taxon>
        <taxon>Betaproteobacteria</taxon>
        <taxon>Burkholderiales</taxon>
        <taxon>Alcaligenaceae</taxon>
        <taxon>Bordetella</taxon>
    </lineage>
</organism>
<sequence>MIGTGMQRAGAALMLALAAVCGSAKAADYPDRPIRLIAPFPPGGFTDVVTRRAAVTLSKELGQSVVVENKPGAGTNIGTEYVARAAPDGYTLLVGTSSLAINPTLYPRLAFDAQRDLRPVGILSTTGYTLIANNDFPASTTTDLLAYAKKHPGEVAFGSSGNGAVNHLAAVMFMQQADIKMQHIPYRGSQAAITDLLGGRIQLFWASTLEALPLVAGHRAKAFGVTDAAPVKALPGVAALGAVVPGYEVKYWMGLFAPAGASDEIVSRLSHALQAAANEQGLKDYLIQSGAQSEYMPPQDAAKLLRDDTVRWGRVVKASGAKVE</sequence>
<dbReference type="PANTHER" id="PTHR42928:SF5">
    <property type="entry name" value="BLR1237 PROTEIN"/>
    <property type="match status" value="1"/>
</dbReference>
<dbReference type="Proteomes" id="UP000216020">
    <property type="component" value="Unassembled WGS sequence"/>
</dbReference>
<protein>
    <recommendedName>
        <fullName evidence="5">LacI family transcriptional regulator</fullName>
    </recommendedName>
</protein>
<dbReference type="EMBL" id="NEVM01000002">
    <property type="protein sequence ID" value="OZI34638.1"/>
    <property type="molecule type" value="Genomic_DNA"/>
</dbReference>
<accession>A0A261SB49</accession>
<dbReference type="PIRSF" id="PIRSF017082">
    <property type="entry name" value="YflP"/>
    <property type="match status" value="1"/>
</dbReference>